<evidence type="ECO:0000313" key="3">
    <source>
        <dbReference type="Proteomes" id="UP000192333"/>
    </source>
</evidence>
<dbReference type="Gene3D" id="3.10.450.50">
    <property type="match status" value="1"/>
</dbReference>
<sequence>MNFMKSLVALISLSLLFFVPSGATNRTETNLNLTELSVYFKTGSSKDLARYFDHAINLNINGQQGDYSKNQAEFILKDFFIKYPPDDFKVLHQGENRGPTMFFVGSYMTDSNQFRILIKGTNKGDLIKIFSLEIIKIRI</sequence>
<feature type="chain" id="PRO_5012325732" description="DUF4783 domain-containing protein" evidence="1">
    <location>
        <begin position="24"/>
        <end position="139"/>
    </location>
</feature>
<organism evidence="2 3">
    <name type="scientific">Aquiflexum balticum DSM 16537</name>
    <dbReference type="NCBI Taxonomy" id="758820"/>
    <lineage>
        <taxon>Bacteria</taxon>
        <taxon>Pseudomonadati</taxon>
        <taxon>Bacteroidota</taxon>
        <taxon>Cytophagia</taxon>
        <taxon>Cytophagales</taxon>
        <taxon>Cyclobacteriaceae</taxon>
        <taxon>Aquiflexum</taxon>
    </lineage>
</organism>
<dbReference type="Proteomes" id="UP000192333">
    <property type="component" value="Chromosome I"/>
</dbReference>
<dbReference type="STRING" id="758820.SAMN00777080_0549"/>
<proteinExistence type="predicted"/>
<dbReference type="OrthoDB" id="1524766at2"/>
<keyword evidence="1" id="KW-0732">Signal</keyword>
<reference evidence="3" key="1">
    <citation type="submission" date="2017-04" db="EMBL/GenBank/DDBJ databases">
        <authorList>
            <person name="Varghese N."/>
            <person name="Submissions S."/>
        </authorList>
    </citation>
    <scope>NUCLEOTIDE SEQUENCE [LARGE SCALE GENOMIC DNA]</scope>
    <source>
        <strain evidence="3">DSM 16537</strain>
    </source>
</reference>
<evidence type="ECO:0000256" key="1">
    <source>
        <dbReference type="SAM" id="SignalP"/>
    </source>
</evidence>
<keyword evidence="3" id="KW-1185">Reference proteome</keyword>
<dbReference type="AlphaFoldDB" id="A0A1W2GZE7"/>
<name>A0A1W2GZE7_9BACT</name>
<dbReference type="EMBL" id="LT838813">
    <property type="protein sequence ID" value="SMD42013.1"/>
    <property type="molecule type" value="Genomic_DNA"/>
</dbReference>
<feature type="signal peptide" evidence="1">
    <location>
        <begin position="1"/>
        <end position="23"/>
    </location>
</feature>
<evidence type="ECO:0000313" key="2">
    <source>
        <dbReference type="EMBL" id="SMD42013.1"/>
    </source>
</evidence>
<dbReference type="Pfam" id="PF16022">
    <property type="entry name" value="DUF4783"/>
    <property type="match status" value="1"/>
</dbReference>
<evidence type="ECO:0008006" key="4">
    <source>
        <dbReference type="Google" id="ProtNLM"/>
    </source>
</evidence>
<dbReference type="InterPro" id="IPR031977">
    <property type="entry name" value="DUF4783"/>
</dbReference>
<accession>A0A1W2GZE7</accession>
<gene>
    <name evidence="2" type="ORF">SAMN00777080_0549</name>
</gene>
<protein>
    <recommendedName>
        <fullName evidence="4">DUF4783 domain-containing protein</fullName>
    </recommendedName>
</protein>